<evidence type="ECO:0000256" key="1">
    <source>
        <dbReference type="SAM" id="SignalP"/>
    </source>
</evidence>
<evidence type="ECO:0000313" key="3">
    <source>
        <dbReference type="Proteomes" id="UP000789704"/>
    </source>
</evidence>
<sequence>MKLFSHIAAGALLGALLAPAAFAQTAAQSYDPSAPKTRAEVKADLVAWRAAGYDPLDWIDYPVNAQQAGAIVAARRAQSMGAGATPATSQQ</sequence>
<evidence type="ECO:0008006" key="4">
    <source>
        <dbReference type="Google" id="ProtNLM"/>
    </source>
</evidence>
<dbReference type="Proteomes" id="UP000789704">
    <property type="component" value="Unassembled WGS sequence"/>
</dbReference>
<gene>
    <name evidence="2" type="ORF">LMG31841_05396</name>
</gene>
<reference evidence="2" key="1">
    <citation type="submission" date="2021-04" db="EMBL/GenBank/DDBJ databases">
        <authorList>
            <person name="Vanwijnsberghe S."/>
        </authorList>
    </citation>
    <scope>NUCLEOTIDE SEQUENCE</scope>
    <source>
        <strain evidence="2">LMG 31841</strain>
    </source>
</reference>
<keyword evidence="3" id="KW-1185">Reference proteome</keyword>
<comment type="caution">
    <text evidence="2">The sequence shown here is derived from an EMBL/GenBank/DDBJ whole genome shotgun (WGS) entry which is preliminary data.</text>
</comment>
<dbReference type="AlphaFoldDB" id="A0A9N8S0Q4"/>
<dbReference type="EMBL" id="CAJQZC010000015">
    <property type="protein sequence ID" value="CAG4924554.1"/>
    <property type="molecule type" value="Genomic_DNA"/>
</dbReference>
<dbReference type="Pfam" id="PF13663">
    <property type="entry name" value="DUF4148"/>
    <property type="match status" value="1"/>
</dbReference>
<protein>
    <recommendedName>
        <fullName evidence="4">DUF4148 domain-containing protein</fullName>
    </recommendedName>
</protein>
<name>A0A9N8S0Q4_9BURK</name>
<feature type="signal peptide" evidence="1">
    <location>
        <begin position="1"/>
        <end position="23"/>
    </location>
</feature>
<accession>A0A9N8S0Q4</accession>
<dbReference type="RefSeq" id="WP_228883487.1">
    <property type="nucleotide sequence ID" value="NZ_CAJQYZ010000012.1"/>
</dbReference>
<proteinExistence type="predicted"/>
<organism evidence="2 3">
    <name type="scientific">Paraburkholderia saeva</name>
    <dbReference type="NCBI Taxonomy" id="2777537"/>
    <lineage>
        <taxon>Bacteria</taxon>
        <taxon>Pseudomonadati</taxon>
        <taxon>Pseudomonadota</taxon>
        <taxon>Betaproteobacteria</taxon>
        <taxon>Burkholderiales</taxon>
        <taxon>Burkholderiaceae</taxon>
        <taxon>Paraburkholderia</taxon>
    </lineage>
</organism>
<dbReference type="InterPro" id="IPR025421">
    <property type="entry name" value="DUF4148"/>
</dbReference>
<evidence type="ECO:0000313" key="2">
    <source>
        <dbReference type="EMBL" id="CAG4924554.1"/>
    </source>
</evidence>
<feature type="chain" id="PRO_5040136373" description="DUF4148 domain-containing protein" evidence="1">
    <location>
        <begin position="24"/>
        <end position="91"/>
    </location>
</feature>
<keyword evidence="1" id="KW-0732">Signal</keyword>